<dbReference type="FunFam" id="3.90.76.10:FF:000001">
    <property type="entry name" value="Oligopeptide ABC transporter substrate-binding protein"/>
    <property type="match status" value="1"/>
</dbReference>
<dbReference type="PIRSF" id="PIRSF002741">
    <property type="entry name" value="MppA"/>
    <property type="match status" value="1"/>
</dbReference>
<dbReference type="KEGG" id="ntr:B0W44_08930"/>
<gene>
    <name evidence="9" type="ORF">B0W44_08930</name>
</gene>
<sequence>MQRSKWLILMFSLVMVTSLTLAACGSGGTSGDPADEGTSEGDTATSEEGAPDEVQELHITENQEPPDLDSAKSTDSVSFTILNNVNEGLMRLDENNEPVPGMAEGEPEVSEDGLTYTFKLRDANWSDGTPVTAHDFEYAWKRALDPETASQYAFILYYIKNAEAYNAGEAEADDVGVKALDDKTLEVELERPVPYFLSLTAFATYLPQKQEFVEEQGDNYAKEDDALLYNGPFVLQNWEHEAGWELAKNEQYWDAENVQLDLITVNVVKETSTSVNLYESGEIDRTQGLTSDYVSQFKDREDYQERMEYTLFYIVPNMNNEFLANDKIRKAIASAFDKEAHAEVILNNGSVPAYGLVPPEMPGPEGQTFREANGDLKPAATVEEAKQLFEEGLKELGLDEPPAVEYLTDDTEGARRSAEFMQEELRKNLGLELKINQQTFASRLDLSREGKFELVLSGWGADYNDPLSFMDLFITDGPYNDGDWSNPDYDDAIEFAMTSNDPAERMQRLLDAEPLLIEDAGIIPVYFRGQGYLWQPYVKELYHHPYGPEWSFKWAYISGKEQ</sequence>
<evidence type="ECO:0000256" key="7">
    <source>
        <dbReference type="SAM" id="SignalP"/>
    </source>
</evidence>
<comment type="similarity">
    <text evidence="2">Belongs to the bacterial solute-binding protein 5 family.</text>
</comment>
<dbReference type="InterPro" id="IPR000914">
    <property type="entry name" value="SBP_5_dom"/>
</dbReference>
<reference evidence="9 10" key="1">
    <citation type="journal article" date="2015" name="Int. J. Syst. Evol. Microbiol.">
        <title>Novibacillus thermophilus gen. nov., sp. nov., a Gram-staining-negative and moderately thermophilic member of the family Thermoactinomycetaceae.</title>
        <authorList>
            <person name="Yang G."/>
            <person name="Chen J."/>
            <person name="Zhou S."/>
        </authorList>
    </citation>
    <scope>NUCLEOTIDE SEQUENCE [LARGE SCALE GENOMIC DNA]</scope>
    <source>
        <strain evidence="9 10">SG-1</strain>
    </source>
</reference>
<evidence type="ECO:0000256" key="5">
    <source>
        <dbReference type="ARBA" id="ARBA00022856"/>
    </source>
</evidence>
<name>A0A1U9K761_9BACL</name>
<evidence type="ECO:0000313" key="10">
    <source>
        <dbReference type="Proteomes" id="UP000188603"/>
    </source>
</evidence>
<dbReference type="CDD" id="cd08504">
    <property type="entry name" value="PBP2_OppA"/>
    <property type="match status" value="1"/>
</dbReference>
<dbReference type="GO" id="GO:0030288">
    <property type="term" value="C:outer membrane-bounded periplasmic space"/>
    <property type="evidence" value="ECO:0007669"/>
    <property type="project" value="UniProtKB-ARBA"/>
</dbReference>
<evidence type="ECO:0000256" key="4">
    <source>
        <dbReference type="ARBA" id="ARBA00022729"/>
    </source>
</evidence>
<dbReference type="RefSeq" id="WP_077719760.1">
    <property type="nucleotide sequence ID" value="NZ_CP019699.1"/>
</dbReference>
<dbReference type="Gene3D" id="3.10.105.10">
    <property type="entry name" value="Dipeptide-binding Protein, Domain 3"/>
    <property type="match status" value="1"/>
</dbReference>
<evidence type="ECO:0000256" key="6">
    <source>
        <dbReference type="SAM" id="MobiDB-lite"/>
    </source>
</evidence>
<dbReference type="GO" id="GO:0015833">
    <property type="term" value="P:peptide transport"/>
    <property type="evidence" value="ECO:0007669"/>
    <property type="project" value="UniProtKB-KW"/>
</dbReference>
<keyword evidence="5" id="KW-0571">Peptide transport</keyword>
<feature type="chain" id="PRO_5013228183" description="Solute-binding protein family 5 domain-containing protein" evidence="7">
    <location>
        <begin position="23"/>
        <end position="562"/>
    </location>
</feature>
<dbReference type="AlphaFoldDB" id="A0A1U9K761"/>
<proteinExistence type="inferred from homology"/>
<dbReference type="EMBL" id="CP019699">
    <property type="protein sequence ID" value="AQS55897.1"/>
    <property type="molecule type" value="Genomic_DNA"/>
</dbReference>
<dbReference type="InterPro" id="IPR030678">
    <property type="entry name" value="Peptide/Ni-bd"/>
</dbReference>
<dbReference type="Gene3D" id="3.40.190.10">
    <property type="entry name" value="Periplasmic binding protein-like II"/>
    <property type="match status" value="1"/>
</dbReference>
<feature type="signal peptide" evidence="7">
    <location>
        <begin position="1"/>
        <end position="22"/>
    </location>
</feature>
<evidence type="ECO:0000256" key="1">
    <source>
        <dbReference type="ARBA" id="ARBA00004196"/>
    </source>
</evidence>
<evidence type="ECO:0000313" key="9">
    <source>
        <dbReference type="EMBL" id="AQS55897.1"/>
    </source>
</evidence>
<dbReference type="PANTHER" id="PTHR30290:SF10">
    <property type="entry name" value="PERIPLASMIC OLIGOPEPTIDE-BINDING PROTEIN-RELATED"/>
    <property type="match status" value="1"/>
</dbReference>
<dbReference type="Proteomes" id="UP000188603">
    <property type="component" value="Chromosome"/>
</dbReference>
<keyword evidence="3" id="KW-0813">Transport</keyword>
<organism evidence="9 10">
    <name type="scientific">Novibacillus thermophilus</name>
    <dbReference type="NCBI Taxonomy" id="1471761"/>
    <lineage>
        <taxon>Bacteria</taxon>
        <taxon>Bacillati</taxon>
        <taxon>Bacillota</taxon>
        <taxon>Bacilli</taxon>
        <taxon>Bacillales</taxon>
        <taxon>Thermoactinomycetaceae</taxon>
        <taxon>Novibacillus</taxon>
    </lineage>
</organism>
<feature type="domain" description="Solute-binding protein family 5" evidence="8">
    <location>
        <begin position="97"/>
        <end position="479"/>
    </location>
</feature>
<dbReference type="GO" id="GO:1904680">
    <property type="term" value="F:peptide transmembrane transporter activity"/>
    <property type="evidence" value="ECO:0007669"/>
    <property type="project" value="TreeGrafter"/>
</dbReference>
<evidence type="ECO:0000256" key="2">
    <source>
        <dbReference type="ARBA" id="ARBA00005695"/>
    </source>
</evidence>
<keyword evidence="5" id="KW-0653">Protein transport</keyword>
<accession>A0A1U9K761</accession>
<dbReference type="InterPro" id="IPR039424">
    <property type="entry name" value="SBP_5"/>
</dbReference>
<keyword evidence="4 7" id="KW-0732">Signal</keyword>
<dbReference type="FunFam" id="3.10.105.10:FF:000001">
    <property type="entry name" value="Oligopeptide ABC transporter, oligopeptide-binding protein"/>
    <property type="match status" value="1"/>
</dbReference>
<keyword evidence="10" id="KW-1185">Reference proteome</keyword>
<evidence type="ECO:0000259" key="8">
    <source>
        <dbReference type="Pfam" id="PF00496"/>
    </source>
</evidence>
<dbReference type="Gene3D" id="3.90.76.10">
    <property type="entry name" value="Dipeptide-binding Protein, Domain 1"/>
    <property type="match status" value="1"/>
</dbReference>
<dbReference type="SUPFAM" id="SSF53850">
    <property type="entry name" value="Periplasmic binding protein-like II"/>
    <property type="match status" value="1"/>
</dbReference>
<dbReference type="OrthoDB" id="9801912at2"/>
<comment type="subcellular location">
    <subcellularLocation>
        <location evidence="1">Cell envelope</location>
    </subcellularLocation>
</comment>
<evidence type="ECO:0000256" key="3">
    <source>
        <dbReference type="ARBA" id="ARBA00022448"/>
    </source>
</evidence>
<protein>
    <recommendedName>
        <fullName evidence="8">Solute-binding protein family 5 domain-containing protein</fullName>
    </recommendedName>
</protein>
<dbReference type="STRING" id="1471761.B0W44_08930"/>
<dbReference type="PROSITE" id="PS51257">
    <property type="entry name" value="PROKAR_LIPOPROTEIN"/>
    <property type="match status" value="1"/>
</dbReference>
<dbReference type="Pfam" id="PF00496">
    <property type="entry name" value="SBP_bac_5"/>
    <property type="match status" value="1"/>
</dbReference>
<dbReference type="GO" id="GO:0043190">
    <property type="term" value="C:ATP-binding cassette (ABC) transporter complex"/>
    <property type="evidence" value="ECO:0007669"/>
    <property type="project" value="InterPro"/>
</dbReference>
<dbReference type="PANTHER" id="PTHR30290">
    <property type="entry name" value="PERIPLASMIC BINDING COMPONENT OF ABC TRANSPORTER"/>
    <property type="match status" value="1"/>
</dbReference>
<feature type="region of interest" description="Disordered" evidence="6">
    <location>
        <begin position="25"/>
        <end position="51"/>
    </location>
</feature>